<dbReference type="GO" id="GO:0030424">
    <property type="term" value="C:axon"/>
    <property type="evidence" value="ECO:0007669"/>
    <property type="project" value="TreeGrafter"/>
</dbReference>
<dbReference type="InterPro" id="IPR013604">
    <property type="entry name" value="7TM_chemorcpt"/>
</dbReference>
<dbReference type="Proteomes" id="UP001152562">
    <property type="component" value="Unassembled WGS sequence"/>
</dbReference>
<dbReference type="Pfam" id="PF08395">
    <property type="entry name" value="7tm_7"/>
    <property type="match status" value="1"/>
</dbReference>
<evidence type="ECO:0000256" key="2">
    <source>
        <dbReference type="ARBA" id="ARBA00022475"/>
    </source>
</evidence>
<evidence type="ECO:0000256" key="5">
    <source>
        <dbReference type="ARBA" id="ARBA00023136"/>
    </source>
</evidence>
<comment type="similarity">
    <text evidence="8">Belongs to the insect chemoreceptor superfamily. Gustatory receptor (GR) family.</text>
</comment>
<evidence type="ECO:0000313" key="9">
    <source>
        <dbReference type="EMBL" id="CAH4020157.1"/>
    </source>
</evidence>
<evidence type="ECO:0000313" key="10">
    <source>
        <dbReference type="Proteomes" id="UP001152562"/>
    </source>
</evidence>
<dbReference type="GO" id="GO:0007635">
    <property type="term" value="P:chemosensory behavior"/>
    <property type="evidence" value="ECO:0007669"/>
    <property type="project" value="TreeGrafter"/>
</dbReference>
<gene>
    <name evidence="9" type="ORF">PIBRA_LOCUS3759</name>
</gene>
<feature type="transmembrane region" description="Helical" evidence="8">
    <location>
        <begin position="164"/>
        <end position="186"/>
    </location>
</feature>
<keyword evidence="10" id="KW-1185">Reference proteome</keyword>
<dbReference type="AlphaFoldDB" id="A0A9P0X939"/>
<feature type="transmembrane region" description="Helical" evidence="8">
    <location>
        <begin position="76"/>
        <end position="98"/>
    </location>
</feature>
<evidence type="ECO:0000256" key="1">
    <source>
        <dbReference type="ARBA" id="ARBA00004651"/>
    </source>
</evidence>
<keyword evidence="5 8" id="KW-0472">Membrane</keyword>
<keyword evidence="3 8" id="KW-0812">Transmembrane</keyword>
<comment type="caution">
    <text evidence="8">Lacks conserved residue(s) required for the propagation of feature annotation.</text>
</comment>
<keyword evidence="7 8" id="KW-0807">Transducer</keyword>
<comment type="subcellular location">
    <subcellularLocation>
        <location evidence="1 8">Cell membrane</location>
        <topology evidence="1 8">Multi-pass membrane protein</topology>
    </subcellularLocation>
</comment>
<organism evidence="9 10">
    <name type="scientific">Pieris brassicae</name>
    <name type="common">White butterfly</name>
    <name type="synonym">Large white butterfly</name>
    <dbReference type="NCBI Taxonomy" id="7116"/>
    <lineage>
        <taxon>Eukaryota</taxon>
        <taxon>Metazoa</taxon>
        <taxon>Ecdysozoa</taxon>
        <taxon>Arthropoda</taxon>
        <taxon>Hexapoda</taxon>
        <taxon>Insecta</taxon>
        <taxon>Pterygota</taxon>
        <taxon>Neoptera</taxon>
        <taxon>Endopterygota</taxon>
        <taxon>Lepidoptera</taxon>
        <taxon>Glossata</taxon>
        <taxon>Ditrysia</taxon>
        <taxon>Papilionoidea</taxon>
        <taxon>Pieridae</taxon>
        <taxon>Pierinae</taxon>
        <taxon>Pieris</taxon>
    </lineage>
</organism>
<name>A0A9P0X939_PIEBR</name>
<comment type="caution">
    <text evidence="9">The sequence shown here is derived from an EMBL/GenBank/DDBJ whole genome shotgun (WGS) entry which is preliminary data.</text>
</comment>
<dbReference type="GO" id="GO:0005886">
    <property type="term" value="C:plasma membrane"/>
    <property type="evidence" value="ECO:0007669"/>
    <property type="project" value="UniProtKB-SubCell"/>
</dbReference>
<evidence type="ECO:0000256" key="3">
    <source>
        <dbReference type="ARBA" id="ARBA00022692"/>
    </source>
</evidence>
<dbReference type="EMBL" id="CALOZG010000004">
    <property type="protein sequence ID" value="CAH4020157.1"/>
    <property type="molecule type" value="Genomic_DNA"/>
</dbReference>
<dbReference type="PANTHER" id="PTHR21143">
    <property type="entry name" value="INVERTEBRATE GUSTATORY RECEPTOR"/>
    <property type="match status" value="1"/>
</dbReference>
<protein>
    <recommendedName>
        <fullName evidence="8">Gustatory receptor</fullName>
    </recommendedName>
</protein>
<dbReference type="GO" id="GO:0008049">
    <property type="term" value="P:male courtship behavior"/>
    <property type="evidence" value="ECO:0007669"/>
    <property type="project" value="TreeGrafter"/>
</dbReference>
<dbReference type="GO" id="GO:0043025">
    <property type="term" value="C:neuronal cell body"/>
    <property type="evidence" value="ECO:0007669"/>
    <property type="project" value="TreeGrafter"/>
</dbReference>
<accession>A0A9P0X939</accession>
<dbReference type="GO" id="GO:0050909">
    <property type="term" value="P:sensory perception of taste"/>
    <property type="evidence" value="ECO:0007669"/>
    <property type="project" value="InterPro"/>
</dbReference>
<proteinExistence type="inferred from homology"/>
<dbReference type="PANTHER" id="PTHR21143:SF104">
    <property type="entry name" value="GUSTATORY RECEPTOR 8A-RELATED"/>
    <property type="match status" value="1"/>
</dbReference>
<keyword evidence="6 8" id="KW-0675">Receptor</keyword>
<feature type="transmembrane region" description="Helical" evidence="8">
    <location>
        <begin position="201"/>
        <end position="225"/>
    </location>
</feature>
<reference evidence="9" key="1">
    <citation type="submission" date="2022-05" db="EMBL/GenBank/DDBJ databases">
        <authorList>
            <person name="Okamura Y."/>
        </authorList>
    </citation>
    <scope>NUCLEOTIDE SEQUENCE</scope>
</reference>
<evidence type="ECO:0000256" key="7">
    <source>
        <dbReference type="ARBA" id="ARBA00023224"/>
    </source>
</evidence>
<dbReference type="GO" id="GO:0007165">
    <property type="term" value="P:signal transduction"/>
    <property type="evidence" value="ECO:0007669"/>
    <property type="project" value="UniProtKB-KW"/>
</dbReference>
<dbReference type="GO" id="GO:0030425">
    <property type="term" value="C:dendrite"/>
    <property type="evidence" value="ECO:0007669"/>
    <property type="project" value="TreeGrafter"/>
</dbReference>
<keyword evidence="2 8" id="KW-1003">Cell membrane</keyword>
<sequence>MWKISYDLSGSTEHIQQIMEIDAEIEKLGEKIDYSKSATVSLFVLISHFVVCFIRVLVVCISMGNRKASLHYSKLFQITFSDSLSFTVTNYFCTYLYALRDRYKRINQVLMGLGTRTDKNLFVRNKNLINVYRMEDRYVCKKINACGKVYSMLFKASETANDKFGFALLLTMFVWLIMTVLYLYYFMEATAAGLFHDVQRYIYFLVYVSWQIIFAVAIISSAIYFCENIVKEAKLTSYLVHTVISDTWDISVKEEALRLSIQIVHQTPKFTARGLFIVEYELLLEVGNYIKLITLEQLISFQKPRRTLGQNNIEVDTAGEASSGSHALRHNCGKRLRLPPNVFVNHLYRIPKDRTEH</sequence>
<evidence type="ECO:0000256" key="4">
    <source>
        <dbReference type="ARBA" id="ARBA00022989"/>
    </source>
</evidence>
<evidence type="ECO:0000256" key="6">
    <source>
        <dbReference type="ARBA" id="ARBA00023170"/>
    </source>
</evidence>
<comment type="function">
    <text evidence="8">Gustatory receptor which mediates acceptance or avoidance behavior, depending on its substrates.</text>
</comment>
<feature type="transmembrane region" description="Helical" evidence="8">
    <location>
        <begin position="40"/>
        <end position="64"/>
    </location>
</feature>
<evidence type="ECO:0000256" key="8">
    <source>
        <dbReference type="RuleBase" id="RU363108"/>
    </source>
</evidence>
<keyword evidence="4 8" id="KW-1133">Transmembrane helix</keyword>